<comment type="caution">
    <text evidence="6">The sequence shown here is derived from an EMBL/GenBank/DDBJ whole genome shotgun (WGS) entry which is preliminary data.</text>
</comment>
<dbReference type="Gene3D" id="1.20.1250.20">
    <property type="entry name" value="MFS general substrate transporter like domains"/>
    <property type="match status" value="1"/>
</dbReference>
<gene>
    <name evidence="6" type="ORF">SE17_43955</name>
</gene>
<evidence type="ECO:0000256" key="2">
    <source>
        <dbReference type="ARBA" id="ARBA00022692"/>
    </source>
</evidence>
<dbReference type="Proteomes" id="UP000050509">
    <property type="component" value="Unassembled WGS sequence"/>
</dbReference>
<name>A0A0P9F331_9CHLR</name>
<dbReference type="PANTHER" id="PTHR42718">
    <property type="entry name" value="MAJOR FACILITATOR SUPERFAMILY MULTIDRUG TRANSPORTER MFSC"/>
    <property type="match status" value="1"/>
</dbReference>
<proteinExistence type="predicted"/>
<feature type="non-terminal residue" evidence="6">
    <location>
        <position position="1"/>
    </location>
</feature>
<evidence type="ECO:0000256" key="1">
    <source>
        <dbReference type="ARBA" id="ARBA00004141"/>
    </source>
</evidence>
<organism evidence="6 7">
    <name type="scientific">Kouleothrix aurantiaca</name>
    <dbReference type="NCBI Taxonomy" id="186479"/>
    <lineage>
        <taxon>Bacteria</taxon>
        <taxon>Bacillati</taxon>
        <taxon>Chloroflexota</taxon>
        <taxon>Chloroflexia</taxon>
        <taxon>Chloroflexales</taxon>
        <taxon>Roseiflexineae</taxon>
        <taxon>Roseiflexaceae</taxon>
        <taxon>Kouleothrix</taxon>
    </lineage>
</organism>
<feature type="transmembrane region" description="Helical" evidence="5">
    <location>
        <begin position="12"/>
        <end position="31"/>
    </location>
</feature>
<feature type="transmembrane region" description="Helical" evidence="5">
    <location>
        <begin position="145"/>
        <end position="164"/>
    </location>
</feature>
<protein>
    <submittedName>
        <fullName evidence="6">MFS transporter</fullName>
    </submittedName>
</protein>
<sequence>ESRDETPGALPDLLGVLLLVGASALLAFSIVQSESQGWGNGAVLGALVAGALVLVAFAVRSARVASPALDLSLFRDRSFSLANAGMFFYSIGFTAMFFGSIFFLTRIWGYPLVRAGMALMPGPLMVVLFAPITGRLAGIYGHRRLLVPGGIIHALGAAVLLFGVGGTPHFLS</sequence>
<accession>A0A0P9F331</accession>
<keyword evidence="2 5" id="KW-0812">Transmembrane</keyword>
<dbReference type="AlphaFoldDB" id="A0A0P9F331"/>
<evidence type="ECO:0000313" key="6">
    <source>
        <dbReference type="EMBL" id="KPV45859.1"/>
    </source>
</evidence>
<reference evidence="6 7" key="1">
    <citation type="submission" date="2015-09" db="EMBL/GenBank/DDBJ databases">
        <title>Draft genome sequence of Kouleothrix aurantiaca JCM 19913.</title>
        <authorList>
            <person name="Hemp J."/>
        </authorList>
    </citation>
    <scope>NUCLEOTIDE SEQUENCE [LARGE SCALE GENOMIC DNA]</scope>
    <source>
        <strain evidence="6 7">COM-B</strain>
    </source>
</reference>
<dbReference type="InterPro" id="IPR036259">
    <property type="entry name" value="MFS_trans_sf"/>
</dbReference>
<keyword evidence="7" id="KW-1185">Reference proteome</keyword>
<evidence type="ECO:0000256" key="4">
    <source>
        <dbReference type="ARBA" id="ARBA00023136"/>
    </source>
</evidence>
<dbReference type="SUPFAM" id="SSF103473">
    <property type="entry name" value="MFS general substrate transporter"/>
    <property type="match status" value="1"/>
</dbReference>
<feature type="transmembrane region" description="Helical" evidence="5">
    <location>
        <begin position="37"/>
        <end position="59"/>
    </location>
</feature>
<feature type="transmembrane region" description="Helical" evidence="5">
    <location>
        <begin position="115"/>
        <end position="133"/>
    </location>
</feature>
<evidence type="ECO:0000256" key="3">
    <source>
        <dbReference type="ARBA" id="ARBA00022989"/>
    </source>
</evidence>
<dbReference type="EMBL" id="LJCR01003693">
    <property type="protein sequence ID" value="KPV45859.1"/>
    <property type="molecule type" value="Genomic_DNA"/>
</dbReference>
<feature type="transmembrane region" description="Helical" evidence="5">
    <location>
        <begin position="80"/>
        <end position="103"/>
    </location>
</feature>
<dbReference type="GO" id="GO:0016020">
    <property type="term" value="C:membrane"/>
    <property type="evidence" value="ECO:0007669"/>
    <property type="project" value="UniProtKB-SubCell"/>
</dbReference>
<feature type="non-terminal residue" evidence="6">
    <location>
        <position position="172"/>
    </location>
</feature>
<evidence type="ECO:0000313" key="7">
    <source>
        <dbReference type="Proteomes" id="UP000050509"/>
    </source>
</evidence>
<keyword evidence="3 5" id="KW-1133">Transmembrane helix</keyword>
<comment type="subcellular location">
    <subcellularLocation>
        <location evidence="1">Membrane</location>
        <topology evidence="1">Multi-pass membrane protein</topology>
    </subcellularLocation>
</comment>
<keyword evidence="4 5" id="KW-0472">Membrane</keyword>
<evidence type="ECO:0000256" key="5">
    <source>
        <dbReference type="SAM" id="Phobius"/>
    </source>
</evidence>
<dbReference type="PANTHER" id="PTHR42718:SF48">
    <property type="entry name" value="CONSERVED TWO-DOMAIN MEMBRANE PROTEIN-RELATED"/>
    <property type="match status" value="1"/>
</dbReference>